<reference evidence="2" key="1">
    <citation type="journal article" date="2019" name="Int. J. Syst. Evol. Microbiol.">
        <title>The Global Catalogue of Microorganisms (GCM) 10K type strain sequencing project: providing services to taxonomists for standard genome sequencing and annotation.</title>
        <authorList>
            <consortium name="The Broad Institute Genomics Platform"/>
            <consortium name="The Broad Institute Genome Sequencing Center for Infectious Disease"/>
            <person name="Wu L."/>
            <person name="Ma J."/>
        </authorList>
    </citation>
    <scope>NUCLEOTIDE SEQUENCE [LARGE SCALE GENOMIC DNA]</scope>
    <source>
        <strain evidence="2">CCUG 43117</strain>
    </source>
</reference>
<evidence type="ECO:0000313" key="1">
    <source>
        <dbReference type="EMBL" id="MFC5508687.1"/>
    </source>
</evidence>
<keyword evidence="2" id="KW-1185">Reference proteome</keyword>
<organism evidence="1 2">
    <name type="scientific">Bosea massiliensis</name>
    <dbReference type="NCBI Taxonomy" id="151419"/>
    <lineage>
        <taxon>Bacteria</taxon>
        <taxon>Pseudomonadati</taxon>
        <taxon>Pseudomonadota</taxon>
        <taxon>Alphaproteobacteria</taxon>
        <taxon>Hyphomicrobiales</taxon>
        <taxon>Boseaceae</taxon>
        <taxon>Bosea</taxon>
    </lineage>
</organism>
<dbReference type="EMBL" id="JBHSLU010000106">
    <property type="protein sequence ID" value="MFC5508687.1"/>
    <property type="molecule type" value="Genomic_DNA"/>
</dbReference>
<proteinExistence type="predicted"/>
<comment type="caution">
    <text evidence="1">The sequence shown here is derived from an EMBL/GenBank/DDBJ whole genome shotgun (WGS) entry which is preliminary data.</text>
</comment>
<accession>A0ABW0PAY3</accession>
<name>A0ABW0PAY3_9HYPH</name>
<evidence type="ECO:0000313" key="2">
    <source>
        <dbReference type="Proteomes" id="UP001596060"/>
    </source>
</evidence>
<gene>
    <name evidence="1" type="ORF">ACFPN9_25960</name>
</gene>
<protein>
    <submittedName>
        <fullName evidence="1">Uncharacterized protein</fullName>
    </submittedName>
</protein>
<dbReference type="RefSeq" id="WP_377817878.1">
    <property type="nucleotide sequence ID" value="NZ_JBHSLU010000106.1"/>
</dbReference>
<dbReference type="Proteomes" id="UP001596060">
    <property type="component" value="Unassembled WGS sequence"/>
</dbReference>
<sequence>MEHSVAAEEAQDAILVVDALEDGVCGRLELHDDLLGSCAWLPEMHPKHQVIEPPVCAKACSPHHFAEPRQCVVTPVARHVGEKRPSFAGLRISADPVNLHLRDLHTLNEVVEFVGETEPKADLLHPIERVEVLGMIRCEETRRIGNRMRGVCSGSCATHRSWAKF</sequence>